<dbReference type="InterPro" id="IPR027417">
    <property type="entry name" value="P-loop_NTPase"/>
</dbReference>
<proteinExistence type="predicted"/>
<reference evidence="1 2" key="1">
    <citation type="journal article" date="2009" name="Nat. Genet.">
        <title>The genome of the cucumber, Cucumis sativus L.</title>
        <authorList>
            <person name="Huang S."/>
            <person name="Li R."/>
            <person name="Zhang Z."/>
            <person name="Li L."/>
            <person name="Gu X."/>
            <person name="Fan W."/>
            <person name="Lucas W.J."/>
            <person name="Wang X."/>
            <person name="Xie B."/>
            <person name="Ni P."/>
            <person name="Ren Y."/>
            <person name="Zhu H."/>
            <person name="Li J."/>
            <person name="Lin K."/>
            <person name="Jin W."/>
            <person name="Fei Z."/>
            <person name="Li G."/>
            <person name="Staub J."/>
            <person name="Kilian A."/>
            <person name="van der Vossen E.A."/>
            <person name="Wu Y."/>
            <person name="Guo J."/>
            <person name="He J."/>
            <person name="Jia Z."/>
            <person name="Ren Y."/>
            <person name="Tian G."/>
            <person name="Lu Y."/>
            <person name="Ruan J."/>
            <person name="Qian W."/>
            <person name="Wang M."/>
            <person name="Huang Q."/>
            <person name="Li B."/>
            <person name="Xuan Z."/>
            <person name="Cao J."/>
            <person name="Asan"/>
            <person name="Wu Z."/>
            <person name="Zhang J."/>
            <person name="Cai Q."/>
            <person name="Bai Y."/>
            <person name="Zhao B."/>
            <person name="Han Y."/>
            <person name="Li Y."/>
            <person name="Li X."/>
            <person name="Wang S."/>
            <person name="Shi Q."/>
            <person name="Liu S."/>
            <person name="Cho W.K."/>
            <person name="Kim J.Y."/>
            <person name="Xu Y."/>
            <person name="Heller-Uszynska K."/>
            <person name="Miao H."/>
            <person name="Cheng Z."/>
            <person name="Zhang S."/>
            <person name="Wu J."/>
            <person name="Yang Y."/>
            <person name="Kang H."/>
            <person name="Li M."/>
            <person name="Liang H."/>
            <person name="Ren X."/>
            <person name="Shi Z."/>
            <person name="Wen M."/>
            <person name="Jian M."/>
            <person name="Yang H."/>
            <person name="Zhang G."/>
            <person name="Yang Z."/>
            <person name="Chen R."/>
            <person name="Liu S."/>
            <person name="Li J."/>
            <person name="Ma L."/>
            <person name="Liu H."/>
            <person name="Zhou Y."/>
            <person name="Zhao J."/>
            <person name="Fang X."/>
            <person name="Li G."/>
            <person name="Fang L."/>
            <person name="Li Y."/>
            <person name="Liu D."/>
            <person name="Zheng H."/>
            <person name="Zhang Y."/>
            <person name="Qin N."/>
            <person name="Li Z."/>
            <person name="Yang G."/>
            <person name="Yang S."/>
            <person name="Bolund L."/>
            <person name="Kristiansen K."/>
            <person name="Zheng H."/>
            <person name="Li S."/>
            <person name="Zhang X."/>
            <person name="Yang H."/>
            <person name="Wang J."/>
            <person name="Sun R."/>
            <person name="Zhang B."/>
            <person name="Jiang S."/>
            <person name="Wang J."/>
            <person name="Du Y."/>
            <person name="Li S."/>
        </authorList>
    </citation>
    <scope>NUCLEOTIDE SEQUENCE [LARGE SCALE GENOMIC DNA]</scope>
    <source>
        <strain evidence="2">cv. 9930</strain>
    </source>
</reference>
<dbReference type="Gene3D" id="3.40.50.300">
    <property type="entry name" value="P-loop containing nucleotide triphosphate hydrolases"/>
    <property type="match status" value="1"/>
</dbReference>
<accession>A0A0A0KVZ8</accession>
<evidence type="ECO:0000313" key="1">
    <source>
        <dbReference type="EMBL" id="KGN53014.1"/>
    </source>
</evidence>
<reference evidence="1 2" key="2">
    <citation type="journal article" date="2009" name="PLoS ONE">
        <title>An integrated genetic and cytogenetic map of the cucumber genome.</title>
        <authorList>
            <person name="Ren Y."/>
            <person name="Zhang Z."/>
            <person name="Liu J."/>
            <person name="Staub J.E."/>
            <person name="Han Y."/>
            <person name="Cheng Z."/>
            <person name="Li X."/>
            <person name="Lu J."/>
            <person name="Miao H."/>
            <person name="Kang H."/>
            <person name="Xie B."/>
            <person name="Gu X."/>
            <person name="Wang X."/>
            <person name="Du Y."/>
            <person name="Jin W."/>
            <person name="Huang S."/>
        </authorList>
    </citation>
    <scope>NUCLEOTIDE SEQUENCE [LARGE SCALE GENOMIC DNA]</scope>
    <source>
        <strain evidence="2">cv. 9930</strain>
    </source>
</reference>
<evidence type="ECO:0000313" key="2">
    <source>
        <dbReference type="Proteomes" id="UP000029981"/>
    </source>
</evidence>
<dbReference type="Pfam" id="PF00071">
    <property type="entry name" value="Ras"/>
    <property type="match status" value="1"/>
</dbReference>
<dbReference type="OMA" id="RNCCSHE"/>
<reference evidence="1 2" key="3">
    <citation type="journal article" date="2010" name="BMC Genomics">
        <title>Transcriptome sequencing and comparative analysis of cucumber flowers with different sex types.</title>
        <authorList>
            <person name="Guo S."/>
            <person name="Zheng Y."/>
            <person name="Joung J.G."/>
            <person name="Liu S."/>
            <person name="Zhang Z."/>
            <person name="Crasta O.R."/>
            <person name="Sobral B.W."/>
            <person name="Xu Y."/>
            <person name="Huang S."/>
            <person name="Fei Z."/>
        </authorList>
    </citation>
    <scope>NUCLEOTIDE SEQUENCE [LARGE SCALE GENOMIC DNA]</scope>
    <source>
        <strain evidence="2">cv. 9930</strain>
    </source>
</reference>
<dbReference type="GO" id="GO:0003924">
    <property type="term" value="F:GTPase activity"/>
    <property type="evidence" value="ECO:0007669"/>
    <property type="project" value="InterPro"/>
</dbReference>
<protein>
    <submittedName>
        <fullName evidence="1">Uncharacterized protein</fullName>
    </submittedName>
</protein>
<keyword evidence="2" id="KW-1185">Reference proteome</keyword>
<reference evidence="1 2" key="4">
    <citation type="journal article" date="2011" name="BMC Genomics">
        <title>RNA-Seq improves annotation of protein-coding genes in the cucumber genome.</title>
        <authorList>
            <person name="Li Z."/>
            <person name="Zhang Z."/>
            <person name="Yan P."/>
            <person name="Huang S."/>
            <person name="Fei Z."/>
            <person name="Lin K."/>
        </authorList>
    </citation>
    <scope>NUCLEOTIDE SEQUENCE [LARGE SCALE GENOMIC DNA]</scope>
    <source>
        <strain evidence="2">cv. 9930</strain>
    </source>
</reference>
<dbReference type="STRING" id="3659.A0A0A0KVZ8"/>
<dbReference type="SUPFAM" id="SSF52540">
    <property type="entry name" value="P-loop containing nucleoside triphosphate hydrolases"/>
    <property type="match status" value="1"/>
</dbReference>
<dbReference type="EMBL" id="CM002925">
    <property type="protein sequence ID" value="KGN53014.1"/>
    <property type="molecule type" value="Genomic_DNA"/>
</dbReference>
<gene>
    <name evidence="1" type="ORF">Csa_4G011610</name>
</gene>
<organism evidence="1 2">
    <name type="scientific">Cucumis sativus</name>
    <name type="common">Cucumber</name>
    <dbReference type="NCBI Taxonomy" id="3659"/>
    <lineage>
        <taxon>Eukaryota</taxon>
        <taxon>Viridiplantae</taxon>
        <taxon>Streptophyta</taxon>
        <taxon>Embryophyta</taxon>
        <taxon>Tracheophyta</taxon>
        <taxon>Spermatophyta</taxon>
        <taxon>Magnoliopsida</taxon>
        <taxon>eudicotyledons</taxon>
        <taxon>Gunneridae</taxon>
        <taxon>Pentapetalae</taxon>
        <taxon>rosids</taxon>
        <taxon>fabids</taxon>
        <taxon>Cucurbitales</taxon>
        <taxon>Cucurbitaceae</taxon>
        <taxon>Benincaseae</taxon>
        <taxon>Cucumis</taxon>
    </lineage>
</organism>
<dbReference type="GO" id="GO:0005525">
    <property type="term" value="F:GTP binding"/>
    <property type="evidence" value="ECO:0007669"/>
    <property type="project" value="InterPro"/>
</dbReference>
<dbReference type="PRINTS" id="PR00449">
    <property type="entry name" value="RASTRNSFRMNG"/>
</dbReference>
<sequence length="80" mass="9290">MFNLVLIDNSVLGKSNLLLPFCRNEIDVNYKASIGVEFQIQVLKINGKEVKSLIFRSRGFLDDGFWWRNPQTNKMPFNNP</sequence>
<dbReference type="InterPro" id="IPR001806">
    <property type="entry name" value="Small_GTPase"/>
</dbReference>
<dbReference type="Gramene" id="KGN53014">
    <property type="protein sequence ID" value="KGN53014"/>
    <property type="gene ID" value="Csa_4G011610"/>
</dbReference>
<dbReference type="AlphaFoldDB" id="A0A0A0KVZ8"/>
<dbReference type="Proteomes" id="UP000029981">
    <property type="component" value="Chromosome 4"/>
</dbReference>
<name>A0A0A0KVZ8_CUCSA</name>